<reference evidence="3" key="1">
    <citation type="submission" date="2011-06" db="EMBL/GenBank/DDBJ databases">
        <title>The complete genome of chromosome of Runella slithyformis DSM 19594.</title>
        <authorList>
            <consortium name="US DOE Joint Genome Institute (JGI-PGF)"/>
            <person name="Lucas S."/>
            <person name="Han J."/>
            <person name="Lapidus A."/>
            <person name="Bruce D."/>
            <person name="Goodwin L."/>
            <person name="Pitluck S."/>
            <person name="Peters L."/>
            <person name="Kyrpides N."/>
            <person name="Mavromatis K."/>
            <person name="Ivanova N."/>
            <person name="Ovchinnikova G."/>
            <person name="Zhang X."/>
            <person name="Misra M."/>
            <person name="Detter J.C."/>
            <person name="Tapia R."/>
            <person name="Han C."/>
            <person name="Land M."/>
            <person name="Hauser L."/>
            <person name="Markowitz V."/>
            <person name="Cheng J.-F."/>
            <person name="Hugenholtz P."/>
            <person name="Woyke T."/>
            <person name="Wu D."/>
            <person name="Tindall B."/>
            <person name="Faehrich R."/>
            <person name="Brambilla E."/>
            <person name="Klenk H.-P."/>
            <person name="Eisen J.A."/>
        </authorList>
    </citation>
    <scope>NUCLEOTIDE SEQUENCE [LARGE SCALE GENOMIC DNA]</scope>
    <source>
        <strain evidence="3">ATCC 29530 / DSM 19594 / LMG 11500 / NCIMB 11436 / LSU 4</strain>
    </source>
</reference>
<evidence type="ECO:0000313" key="3">
    <source>
        <dbReference type="Proteomes" id="UP000000493"/>
    </source>
</evidence>
<evidence type="ECO:0000313" key="2">
    <source>
        <dbReference type="EMBL" id="AEI50083.1"/>
    </source>
</evidence>
<dbReference type="Pfam" id="PF01809">
    <property type="entry name" value="YidD"/>
    <property type="match status" value="1"/>
</dbReference>
<keyword evidence="3" id="KW-1185">Reference proteome</keyword>
<comment type="subcellular location">
    <subcellularLocation>
        <location evidence="1">Cell inner membrane</location>
        <topology evidence="1">Peripheral membrane protein</topology>
        <orientation evidence="1">Cytoplasmic side</orientation>
    </subcellularLocation>
</comment>
<dbReference type="HAMAP" id="MF_00386">
    <property type="entry name" value="UPF0161_YidD"/>
    <property type="match status" value="1"/>
</dbReference>
<keyword evidence="1" id="KW-1003">Cell membrane</keyword>
<name>A0A7U4E797_RUNSL</name>
<keyword evidence="1" id="KW-0472">Membrane</keyword>
<dbReference type="KEGG" id="rsi:Runsl_3725"/>
<dbReference type="PANTHER" id="PTHR33383:SF1">
    <property type="entry name" value="MEMBRANE PROTEIN INSERTION EFFICIENCY FACTOR-RELATED"/>
    <property type="match status" value="1"/>
</dbReference>
<accession>A0A7U4E797</accession>
<dbReference type="PANTHER" id="PTHR33383">
    <property type="entry name" value="MEMBRANE PROTEIN INSERTION EFFICIENCY FACTOR-RELATED"/>
    <property type="match status" value="1"/>
</dbReference>
<dbReference type="EMBL" id="CP002859">
    <property type="protein sequence ID" value="AEI50083.1"/>
    <property type="molecule type" value="Genomic_DNA"/>
</dbReference>
<proteinExistence type="inferred from homology"/>
<protein>
    <recommendedName>
        <fullName evidence="1">Putative membrane protein insertion efficiency factor</fullName>
    </recommendedName>
</protein>
<gene>
    <name evidence="2" type="ordered locus">Runsl_3725</name>
</gene>
<dbReference type="InterPro" id="IPR002696">
    <property type="entry name" value="Membr_insert_effic_factor_YidD"/>
</dbReference>
<keyword evidence="1" id="KW-0997">Cell inner membrane</keyword>
<dbReference type="GO" id="GO:0005886">
    <property type="term" value="C:plasma membrane"/>
    <property type="evidence" value="ECO:0007669"/>
    <property type="project" value="UniProtKB-SubCell"/>
</dbReference>
<dbReference type="Proteomes" id="UP000000493">
    <property type="component" value="Chromosome"/>
</dbReference>
<dbReference type="AlphaFoldDB" id="A0A7U4E797"/>
<organism evidence="2 3">
    <name type="scientific">Runella slithyformis (strain ATCC 29530 / DSM 19594 / LMG 11500 / NCIMB 11436 / LSU 4)</name>
    <dbReference type="NCBI Taxonomy" id="761193"/>
    <lineage>
        <taxon>Bacteria</taxon>
        <taxon>Pseudomonadati</taxon>
        <taxon>Bacteroidota</taxon>
        <taxon>Cytophagia</taxon>
        <taxon>Cytophagales</taxon>
        <taxon>Spirosomataceae</taxon>
        <taxon>Runella</taxon>
    </lineage>
</organism>
<dbReference type="RefSeq" id="WP_013929386.1">
    <property type="nucleotide sequence ID" value="NC_015703.1"/>
</dbReference>
<sequence length="69" mass="7744">MKTILIFIVRAYQAALSPYLPNSCRYTPTCSHYMIQAVQKHGALKGGWMGLKRIGRCHPWGGHGYDPVP</sequence>
<evidence type="ECO:0000256" key="1">
    <source>
        <dbReference type="HAMAP-Rule" id="MF_00386"/>
    </source>
</evidence>
<comment type="similarity">
    <text evidence="1">Belongs to the UPF0161 family.</text>
</comment>
<reference evidence="2 3" key="2">
    <citation type="journal article" date="2012" name="Stand. Genomic Sci.">
        <title>Complete genome sequence of the aquatic bacterium Runella slithyformis type strain (LSU 4(T)).</title>
        <authorList>
            <person name="Copeland A."/>
            <person name="Zhang X."/>
            <person name="Misra M."/>
            <person name="Lapidus A."/>
            <person name="Nolan M."/>
            <person name="Lucas S."/>
            <person name="Deshpande S."/>
            <person name="Cheng J.F."/>
            <person name="Tapia R."/>
            <person name="Goodwin L.A."/>
            <person name="Pitluck S."/>
            <person name="Liolios K."/>
            <person name="Pagani I."/>
            <person name="Ivanova N."/>
            <person name="Mikhailova N."/>
            <person name="Pati A."/>
            <person name="Chen A."/>
            <person name="Palaniappan K."/>
            <person name="Land M."/>
            <person name="Hauser L."/>
            <person name="Pan C."/>
            <person name="Jeffries C.D."/>
            <person name="Detter J.C."/>
            <person name="Brambilla E.M."/>
            <person name="Rohde M."/>
            <person name="Djao O.D."/>
            <person name="Goker M."/>
            <person name="Sikorski J."/>
            <person name="Tindall B.J."/>
            <person name="Woyke T."/>
            <person name="Bristow J."/>
            <person name="Eisen J.A."/>
            <person name="Markowitz V."/>
            <person name="Hugenholtz P."/>
            <person name="Kyrpides N.C."/>
            <person name="Klenk H.P."/>
            <person name="Mavromatis K."/>
        </authorList>
    </citation>
    <scope>NUCLEOTIDE SEQUENCE [LARGE SCALE GENOMIC DNA]</scope>
    <source>
        <strain evidence="3">ATCC 29530 / DSM 19594 / LMG 11500 / NCIMB 11436 / LSU 4</strain>
    </source>
</reference>
<dbReference type="SMART" id="SM01234">
    <property type="entry name" value="Haemolytic"/>
    <property type="match status" value="1"/>
</dbReference>
<comment type="function">
    <text evidence="1">Could be involved in insertion of integral membrane proteins into the membrane.</text>
</comment>
<dbReference type="NCBIfam" id="TIGR00278">
    <property type="entry name" value="membrane protein insertion efficiency factor YidD"/>
    <property type="match status" value="1"/>
</dbReference>